<sequence>MKTLIIVVHPNIERSLINKRWIEELRKYPEKFKLHQLYKVYPDEKIDVSAEQELIEQYDKIVFQFPLYWFSSPPLLKKWFDEVLTYGWAFGSKSGFKVGNKKIGLAISAGVQEEGYSSQGLYKYTLKELTAPFELTFNYIRADYRPLFAYYGIDETNNTKEHIEKSVAPYIDFLTNL</sequence>
<name>A0ABP9B7D9_9SPHI</name>
<dbReference type="SUPFAM" id="SSF52218">
    <property type="entry name" value="Flavoproteins"/>
    <property type="match status" value="1"/>
</dbReference>
<organism evidence="3 4">
    <name type="scientific">Olivibacter ginsenosidimutans</name>
    <dbReference type="NCBI Taxonomy" id="1176537"/>
    <lineage>
        <taxon>Bacteria</taxon>
        <taxon>Pseudomonadati</taxon>
        <taxon>Bacteroidota</taxon>
        <taxon>Sphingobacteriia</taxon>
        <taxon>Sphingobacteriales</taxon>
        <taxon>Sphingobacteriaceae</taxon>
        <taxon>Olivibacter</taxon>
    </lineage>
</organism>
<evidence type="ECO:0000313" key="3">
    <source>
        <dbReference type="EMBL" id="GAA4790308.1"/>
    </source>
</evidence>
<comment type="caution">
    <text evidence="3">The sequence shown here is derived from an EMBL/GenBank/DDBJ whole genome shotgun (WGS) entry which is preliminary data.</text>
</comment>
<dbReference type="PANTHER" id="PTHR47307:SF1">
    <property type="entry name" value="GLUTATHIONE-REGULATED POTASSIUM-EFFLUX SYSTEM ANCILLARY PROTEIN KEFG"/>
    <property type="match status" value="1"/>
</dbReference>
<keyword evidence="4" id="KW-1185">Reference proteome</keyword>
<evidence type="ECO:0000313" key="4">
    <source>
        <dbReference type="Proteomes" id="UP001501411"/>
    </source>
</evidence>
<dbReference type="Pfam" id="PF02525">
    <property type="entry name" value="Flavodoxin_2"/>
    <property type="match status" value="1"/>
</dbReference>
<gene>
    <name evidence="3" type="ORF">GCM10023231_17770</name>
</gene>
<reference evidence="4" key="1">
    <citation type="journal article" date="2019" name="Int. J. Syst. Evol. Microbiol.">
        <title>The Global Catalogue of Microorganisms (GCM) 10K type strain sequencing project: providing services to taxonomists for standard genome sequencing and annotation.</title>
        <authorList>
            <consortium name="The Broad Institute Genomics Platform"/>
            <consortium name="The Broad Institute Genome Sequencing Center for Infectious Disease"/>
            <person name="Wu L."/>
            <person name="Ma J."/>
        </authorList>
    </citation>
    <scope>NUCLEOTIDE SEQUENCE [LARGE SCALE GENOMIC DNA]</scope>
    <source>
        <strain evidence="4">JCM 18200</strain>
    </source>
</reference>
<protein>
    <submittedName>
        <fullName evidence="3">NAD(P)H-dependent oxidoreductase</fullName>
    </submittedName>
</protein>
<dbReference type="RefSeq" id="WP_345231404.1">
    <property type="nucleotide sequence ID" value="NZ_BAABIQ010000025.1"/>
</dbReference>
<proteinExistence type="predicted"/>
<dbReference type="PANTHER" id="PTHR47307">
    <property type="entry name" value="GLUTATHIONE-REGULATED POTASSIUM-EFFLUX SYSTEM ANCILLARY PROTEIN KEFG"/>
    <property type="match status" value="1"/>
</dbReference>
<feature type="domain" description="Flavodoxin-like fold" evidence="2">
    <location>
        <begin position="1"/>
        <end position="170"/>
    </location>
</feature>
<dbReference type="EMBL" id="BAABIQ010000025">
    <property type="protein sequence ID" value="GAA4790308.1"/>
    <property type="molecule type" value="Genomic_DNA"/>
</dbReference>
<dbReference type="Proteomes" id="UP001501411">
    <property type="component" value="Unassembled WGS sequence"/>
</dbReference>
<dbReference type="InterPro" id="IPR029039">
    <property type="entry name" value="Flavoprotein-like_sf"/>
</dbReference>
<dbReference type="InterPro" id="IPR046980">
    <property type="entry name" value="KefG/KefF"/>
</dbReference>
<accession>A0ABP9B7D9</accession>
<evidence type="ECO:0000256" key="1">
    <source>
        <dbReference type="ARBA" id="ARBA00023002"/>
    </source>
</evidence>
<dbReference type="Gene3D" id="3.40.50.360">
    <property type="match status" value="1"/>
</dbReference>
<dbReference type="InterPro" id="IPR003680">
    <property type="entry name" value="Flavodoxin_fold"/>
</dbReference>
<keyword evidence="1" id="KW-0560">Oxidoreductase</keyword>
<evidence type="ECO:0000259" key="2">
    <source>
        <dbReference type="Pfam" id="PF02525"/>
    </source>
</evidence>